<comment type="caution">
    <text evidence="3">The sequence shown here is derived from an EMBL/GenBank/DDBJ whole genome shotgun (WGS) entry which is preliminary data.</text>
</comment>
<protein>
    <recommendedName>
        <fullName evidence="2">CRAL-TRIO domain-containing protein</fullName>
    </recommendedName>
</protein>
<keyword evidence="1" id="KW-0812">Transmembrane</keyword>
<dbReference type="SUPFAM" id="SSF52087">
    <property type="entry name" value="CRAL/TRIO domain"/>
    <property type="match status" value="1"/>
</dbReference>
<reference evidence="3 4" key="1">
    <citation type="journal article" date="2021" name="Sci. Rep.">
        <title>The genome of the diatom Chaetoceros tenuissimus carries an ancient integrated fragment of an extant virus.</title>
        <authorList>
            <person name="Hongo Y."/>
            <person name="Kimura K."/>
            <person name="Takaki Y."/>
            <person name="Yoshida Y."/>
            <person name="Baba S."/>
            <person name="Kobayashi G."/>
            <person name="Nagasaki K."/>
            <person name="Hano T."/>
            <person name="Tomaru Y."/>
        </authorList>
    </citation>
    <scope>NUCLEOTIDE SEQUENCE [LARGE SCALE GENOMIC DNA]</scope>
    <source>
        <strain evidence="3 4">NIES-3715</strain>
    </source>
</reference>
<organism evidence="3 4">
    <name type="scientific">Chaetoceros tenuissimus</name>
    <dbReference type="NCBI Taxonomy" id="426638"/>
    <lineage>
        <taxon>Eukaryota</taxon>
        <taxon>Sar</taxon>
        <taxon>Stramenopiles</taxon>
        <taxon>Ochrophyta</taxon>
        <taxon>Bacillariophyta</taxon>
        <taxon>Coscinodiscophyceae</taxon>
        <taxon>Chaetocerotophycidae</taxon>
        <taxon>Chaetocerotales</taxon>
        <taxon>Chaetocerotaceae</taxon>
        <taxon>Chaetoceros</taxon>
    </lineage>
</organism>
<keyword evidence="1" id="KW-0472">Membrane</keyword>
<accession>A0AAD3HEP0</accession>
<evidence type="ECO:0000256" key="1">
    <source>
        <dbReference type="SAM" id="Phobius"/>
    </source>
</evidence>
<evidence type="ECO:0000313" key="4">
    <source>
        <dbReference type="Proteomes" id="UP001054902"/>
    </source>
</evidence>
<dbReference type="EMBL" id="BLLK01000071">
    <property type="protein sequence ID" value="GFH61127.1"/>
    <property type="molecule type" value="Genomic_DNA"/>
</dbReference>
<keyword evidence="4" id="KW-1185">Reference proteome</keyword>
<dbReference type="CDD" id="cd00170">
    <property type="entry name" value="SEC14"/>
    <property type="match status" value="1"/>
</dbReference>
<dbReference type="PROSITE" id="PS50191">
    <property type="entry name" value="CRAL_TRIO"/>
    <property type="match status" value="1"/>
</dbReference>
<sequence length="313" mass="35836">MSSKEEPTSVHGVVKELKKEGGTSFIKEYKDIFSNPNGSDKKDDKVVESPEAALDLLKSMIEEKKTSIKKDAKKRKFDFETSPHEQFGKTLDDTFLAFLMWARVKQNETMINVSKAFRRVEQYADWMDDTGTDLIEPALSYESVKKGVDAWNMNSSYDSIDGSLIWWFDAGSLDRDYIKENITPEDSLRAFVWYSHAILYNEQAQKHGLKFVCNMAKMGMISMFTLMPAKLSAKLDRLTIGVLPIKMQAMYLLESPAWINIFMGILGMFMSKKMKERIINVKKWEEVNTIFDITTVPAKFGKVEGHLEKNVIG</sequence>
<dbReference type="Proteomes" id="UP001054902">
    <property type="component" value="Unassembled WGS sequence"/>
</dbReference>
<feature type="domain" description="CRAL-TRIO" evidence="2">
    <location>
        <begin position="141"/>
        <end position="308"/>
    </location>
</feature>
<dbReference type="Gene3D" id="3.40.525.10">
    <property type="entry name" value="CRAL-TRIO lipid binding domain"/>
    <property type="match status" value="1"/>
</dbReference>
<proteinExistence type="predicted"/>
<dbReference type="InterPro" id="IPR036865">
    <property type="entry name" value="CRAL-TRIO_dom_sf"/>
</dbReference>
<feature type="transmembrane region" description="Helical" evidence="1">
    <location>
        <begin position="249"/>
        <end position="269"/>
    </location>
</feature>
<dbReference type="Pfam" id="PF00650">
    <property type="entry name" value="CRAL_TRIO"/>
    <property type="match status" value="1"/>
</dbReference>
<evidence type="ECO:0000313" key="3">
    <source>
        <dbReference type="EMBL" id="GFH61127.1"/>
    </source>
</evidence>
<keyword evidence="1" id="KW-1133">Transmembrane helix</keyword>
<gene>
    <name evidence="3" type="ORF">CTEN210_17603</name>
</gene>
<dbReference type="PANTHER" id="PTHR10174">
    <property type="entry name" value="ALPHA-TOCOPHEROL TRANSFER PROTEIN-RELATED"/>
    <property type="match status" value="1"/>
</dbReference>
<name>A0AAD3HEP0_9STRA</name>
<dbReference type="AlphaFoldDB" id="A0AAD3HEP0"/>
<evidence type="ECO:0000259" key="2">
    <source>
        <dbReference type="PROSITE" id="PS50191"/>
    </source>
</evidence>
<dbReference type="InterPro" id="IPR001251">
    <property type="entry name" value="CRAL-TRIO_dom"/>
</dbReference>